<gene>
    <name evidence="2" type="ORF">Tci_001403</name>
</gene>
<feature type="region of interest" description="Disordered" evidence="1">
    <location>
        <begin position="26"/>
        <end position="55"/>
    </location>
</feature>
<reference evidence="2" key="1">
    <citation type="journal article" date="2019" name="Sci. Rep.">
        <title>Draft genome of Tanacetum cinerariifolium, the natural source of mosquito coil.</title>
        <authorList>
            <person name="Yamashiro T."/>
            <person name="Shiraishi A."/>
            <person name="Satake H."/>
            <person name="Nakayama K."/>
        </authorList>
    </citation>
    <scope>NUCLEOTIDE SEQUENCE</scope>
</reference>
<organism evidence="2">
    <name type="scientific">Tanacetum cinerariifolium</name>
    <name type="common">Dalmatian daisy</name>
    <name type="synonym">Chrysanthemum cinerariifolium</name>
    <dbReference type="NCBI Taxonomy" id="118510"/>
    <lineage>
        <taxon>Eukaryota</taxon>
        <taxon>Viridiplantae</taxon>
        <taxon>Streptophyta</taxon>
        <taxon>Embryophyta</taxon>
        <taxon>Tracheophyta</taxon>
        <taxon>Spermatophyta</taxon>
        <taxon>Magnoliopsida</taxon>
        <taxon>eudicotyledons</taxon>
        <taxon>Gunneridae</taxon>
        <taxon>Pentapetalae</taxon>
        <taxon>asterids</taxon>
        <taxon>campanulids</taxon>
        <taxon>Asterales</taxon>
        <taxon>Asteraceae</taxon>
        <taxon>Asteroideae</taxon>
        <taxon>Anthemideae</taxon>
        <taxon>Anthemidinae</taxon>
        <taxon>Tanacetum</taxon>
    </lineage>
</organism>
<dbReference type="CDD" id="cd09272">
    <property type="entry name" value="RNase_HI_RT_Ty1"/>
    <property type="match status" value="1"/>
</dbReference>
<feature type="compositionally biased region" description="Polar residues" evidence="1">
    <location>
        <begin position="27"/>
        <end position="55"/>
    </location>
</feature>
<comment type="caution">
    <text evidence="2">The sequence shown here is derived from an EMBL/GenBank/DDBJ whole genome shotgun (WGS) entry which is preliminary data.</text>
</comment>
<dbReference type="EMBL" id="BKCJ010000067">
    <property type="protein sequence ID" value="GEU29425.1"/>
    <property type="molecule type" value="Genomic_DNA"/>
</dbReference>
<sequence length="182" mass="20385">MFDEYFKPPSAVSIIISAATLLPPDTTEATCSTSIDQDAPSLSTSPNNETTPFTINSMNVEEPNNEEEAEFDSDTFTNPFAPPETSLVESSSRTSAIALSCNSMQHSKTKHIADIYHFIKKQVENEIVELYFVKTAYQLVDIFTKALAKERFEFLVNCLGMQSIMPEELKHLVESDEDEDEI</sequence>
<name>A0A699GMV8_TANCI</name>
<protein>
    <submittedName>
        <fullName evidence="2">Ribonuclease H</fullName>
    </submittedName>
</protein>
<accession>A0A699GMV8</accession>
<evidence type="ECO:0000256" key="1">
    <source>
        <dbReference type="SAM" id="MobiDB-lite"/>
    </source>
</evidence>
<dbReference type="AlphaFoldDB" id="A0A699GMV8"/>
<proteinExistence type="predicted"/>
<evidence type="ECO:0000313" key="2">
    <source>
        <dbReference type="EMBL" id="GEU29425.1"/>
    </source>
</evidence>